<dbReference type="Gene3D" id="1.10.357.50">
    <property type="match status" value="1"/>
</dbReference>
<organism evidence="4 5">
    <name type="scientific">Maudiozyma exigua</name>
    <name type="common">Yeast</name>
    <name type="synonym">Kazachstania exigua</name>
    <dbReference type="NCBI Taxonomy" id="34358"/>
    <lineage>
        <taxon>Eukaryota</taxon>
        <taxon>Fungi</taxon>
        <taxon>Dikarya</taxon>
        <taxon>Ascomycota</taxon>
        <taxon>Saccharomycotina</taxon>
        <taxon>Saccharomycetes</taxon>
        <taxon>Saccharomycetales</taxon>
        <taxon>Saccharomycetaceae</taxon>
        <taxon>Maudiozyma</taxon>
    </lineage>
</organism>
<dbReference type="AlphaFoldDB" id="A0A9P6W4C9"/>
<dbReference type="Proteomes" id="UP000750334">
    <property type="component" value="Unassembled WGS sequence"/>
</dbReference>
<reference evidence="4 5" key="1">
    <citation type="submission" date="2020-11" db="EMBL/GenBank/DDBJ databases">
        <title>Kefir isolates.</title>
        <authorList>
            <person name="Marcisauskas S."/>
            <person name="Kim Y."/>
            <person name="Blasche S."/>
        </authorList>
    </citation>
    <scope>NUCLEOTIDE SEQUENCE [LARGE SCALE GENOMIC DNA]</scope>
    <source>
        <strain evidence="4 5">OG2</strain>
    </source>
</reference>
<dbReference type="GO" id="GO:0051601">
    <property type="term" value="P:exocyst localization"/>
    <property type="evidence" value="ECO:0007669"/>
    <property type="project" value="TreeGrafter"/>
</dbReference>
<protein>
    <submittedName>
        <fullName evidence="4">SNARE-binding exocyst subunit S6</fullName>
    </submittedName>
</protein>
<dbReference type="EMBL" id="PUHR01000149">
    <property type="protein sequence ID" value="KAG0662210.1"/>
    <property type="molecule type" value="Genomic_DNA"/>
</dbReference>
<dbReference type="GO" id="GO:0006887">
    <property type="term" value="P:exocytosis"/>
    <property type="evidence" value="ECO:0007669"/>
    <property type="project" value="UniProtKB-KW"/>
</dbReference>
<gene>
    <name evidence="4" type="primary">SEC6</name>
    <name evidence="4" type="ORF">C6P45_001145</name>
</gene>
<sequence length="802" mass="93111">MSTNVDNLSNFLKNDISLEKIREIKDQLTKKRSTVDYQLSKVSEKYFEDLQDSLKLLNFSQKSVQSIRDEITEVSKLSEENSTSIERYNIIFNATKIYEMINNTSTIYEKIAQYKQLIEGIDSMLTEALAEDALETGCPDLLQIHYLLTMTRDFQDQVAVMAQMSTDDVQRTTHKLFGNISLLVDKFDQLLESLIYDIVEIVRSEQKSLVIRLFKVLDLEEREDLKIAAVRNIIKKKEIELERSSVKKIPNSKNATRLAGKSLQTEIEYPTNEGLYSEILNGTISTRTSIRGYKTFFLNKLRQSIEDMFVEVRKTYQGDKVFEVLDNMDWLFNELMVVKEHLSKYCPEGWAIFNTFYDLYYEELHLLINELVESEPETIFILDILDFDKTFQETMVKDFGMSKKNIKSIIGPEQKETLFKDYLNLIIAKMTEWIKNLEKAEFDVFLERSTPPHTDVDGLLFLDGTKTCFQMFTQQVEVAAGSNQAKILVGVIEQFCDLLIKRQSDWDDMISDQVRKLLRYNQLYDMDPQNIPEDAECPGGLLEYLIAAANDQMRAADYTMAISNKYGALVSKAYTKEISKHTESALDGFADVVKSSLQGLLSIMFDDMKGPYSEIFSKTWYSGTHVKLICDTLLEYLTDIRPQMSSVVFNIFIGNVIDETFLRFVNVMNEGHSFKTKKNKFLDAMKRDFELFFSLFNKFVSPDQKEEIIHRRFRVMEYFMDFSCEPVDEIIETWGEFMSEYPEGTIDFLTAILSSRKDIDSSTRKNLTQSAMGFINDSDRILRLNELTTDLSFISRFKYEVK</sequence>
<evidence type="ECO:0000256" key="1">
    <source>
        <dbReference type="ARBA" id="ARBA00009447"/>
    </source>
</evidence>
<dbReference type="Gene3D" id="1.10.357.70">
    <property type="entry name" value="Exocyst complex component Sec6, C-terminal domain"/>
    <property type="match status" value="1"/>
</dbReference>
<comment type="caution">
    <text evidence="4">The sequence shown here is derived from an EMBL/GenBank/DDBJ whole genome shotgun (WGS) entry which is preliminary data.</text>
</comment>
<dbReference type="PANTHER" id="PTHR21292">
    <property type="entry name" value="EXOCYST COMPLEX COMPONENT SEC6-RELATED"/>
    <property type="match status" value="1"/>
</dbReference>
<dbReference type="FunFam" id="1.10.357.50:FF:000006">
    <property type="entry name" value="Exocyst complex component sec6"/>
    <property type="match status" value="1"/>
</dbReference>
<dbReference type="OrthoDB" id="190098at2759"/>
<dbReference type="GO" id="GO:0000145">
    <property type="term" value="C:exocyst"/>
    <property type="evidence" value="ECO:0007669"/>
    <property type="project" value="InterPro"/>
</dbReference>
<accession>A0A9P6W4C9</accession>
<evidence type="ECO:0000256" key="2">
    <source>
        <dbReference type="ARBA" id="ARBA00022448"/>
    </source>
</evidence>
<keyword evidence="2" id="KW-0813">Transport</keyword>
<evidence type="ECO:0000313" key="5">
    <source>
        <dbReference type="Proteomes" id="UP000750334"/>
    </source>
</evidence>
<dbReference type="InterPro" id="IPR010326">
    <property type="entry name" value="EXOC3/Sec6"/>
</dbReference>
<evidence type="ECO:0000313" key="4">
    <source>
        <dbReference type="EMBL" id="KAG0662210.1"/>
    </source>
</evidence>
<name>A0A9P6W4C9_MAUEX</name>
<dbReference type="InterPro" id="IPR042532">
    <property type="entry name" value="EXOC3/Sec6_C"/>
</dbReference>
<dbReference type="PANTHER" id="PTHR21292:SF1">
    <property type="entry name" value="EXOCYST COMPLEX COMPONENT 3"/>
    <property type="match status" value="1"/>
</dbReference>
<keyword evidence="5" id="KW-1185">Reference proteome</keyword>
<dbReference type="Pfam" id="PF06046">
    <property type="entry name" value="Sec6"/>
    <property type="match status" value="1"/>
</dbReference>
<proteinExistence type="inferred from homology"/>
<keyword evidence="3" id="KW-0268">Exocytosis</keyword>
<dbReference type="GO" id="GO:0000149">
    <property type="term" value="F:SNARE binding"/>
    <property type="evidence" value="ECO:0007669"/>
    <property type="project" value="TreeGrafter"/>
</dbReference>
<evidence type="ECO:0000256" key="3">
    <source>
        <dbReference type="ARBA" id="ARBA00022483"/>
    </source>
</evidence>
<comment type="similarity">
    <text evidence="1">Belongs to the SEC6 family.</text>
</comment>